<dbReference type="GO" id="GO:0047631">
    <property type="term" value="F:ADP-ribose diphosphatase activity"/>
    <property type="evidence" value="ECO:0007669"/>
    <property type="project" value="UniProtKB-EC"/>
</dbReference>
<evidence type="ECO:0000256" key="9">
    <source>
        <dbReference type="ARBA" id="ARBA00030162"/>
    </source>
</evidence>
<dbReference type="EMBL" id="BNAP01000014">
    <property type="protein sequence ID" value="GHG95471.1"/>
    <property type="molecule type" value="Genomic_DNA"/>
</dbReference>
<dbReference type="InterPro" id="IPR036568">
    <property type="entry name" value="GGCT-like_sf"/>
</dbReference>
<comment type="caution">
    <text evidence="17">The sequence shown here is derived from an EMBL/GenBank/DDBJ whole genome shotgun (WGS) entry which is preliminary data.</text>
</comment>
<dbReference type="SUPFAM" id="SSF55811">
    <property type="entry name" value="Nudix"/>
    <property type="match status" value="1"/>
</dbReference>
<dbReference type="InterPro" id="IPR004385">
    <property type="entry name" value="NDP_pyrophosphatase"/>
</dbReference>
<dbReference type="GO" id="GO:0019144">
    <property type="term" value="F:ADP-sugar diphosphatase activity"/>
    <property type="evidence" value="ECO:0007669"/>
    <property type="project" value="TreeGrafter"/>
</dbReference>
<dbReference type="InterPro" id="IPR015797">
    <property type="entry name" value="NUDIX_hydrolase-like_dom_sf"/>
</dbReference>
<dbReference type="Pfam" id="PF00293">
    <property type="entry name" value="NUDIX"/>
    <property type="match status" value="1"/>
</dbReference>
<evidence type="ECO:0000256" key="11">
    <source>
        <dbReference type="ARBA" id="ARBA00033056"/>
    </source>
</evidence>
<dbReference type="PANTHER" id="PTHR11839">
    <property type="entry name" value="UDP/ADP-SUGAR PYROPHOSPHATASE"/>
    <property type="match status" value="1"/>
</dbReference>
<reference evidence="17" key="1">
    <citation type="journal article" date="2014" name="Int. J. Syst. Evol. Microbiol.">
        <title>Complete genome sequence of Corynebacterium casei LMG S-19264T (=DSM 44701T), isolated from a smear-ripened cheese.</title>
        <authorList>
            <consortium name="US DOE Joint Genome Institute (JGI-PGF)"/>
            <person name="Walter F."/>
            <person name="Albersmeier A."/>
            <person name="Kalinowski J."/>
            <person name="Ruckert C."/>
        </authorList>
    </citation>
    <scope>NUCLEOTIDE SEQUENCE</scope>
    <source>
        <strain evidence="17">CGMCC 1.7081</strain>
    </source>
</reference>
<evidence type="ECO:0000256" key="12">
    <source>
        <dbReference type="ARBA" id="ARBA00049546"/>
    </source>
</evidence>
<dbReference type="GO" id="GO:0005829">
    <property type="term" value="C:cytosol"/>
    <property type="evidence" value="ECO:0007669"/>
    <property type="project" value="TreeGrafter"/>
</dbReference>
<evidence type="ECO:0000256" key="4">
    <source>
        <dbReference type="ARBA" id="ARBA00013297"/>
    </source>
</evidence>
<accession>A0A8J3HAH3</accession>
<evidence type="ECO:0000256" key="15">
    <source>
        <dbReference type="RuleBase" id="RU003476"/>
    </source>
</evidence>
<dbReference type="InterPro" id="IPR000086">
    <property type="entry name" value="NUDIX_hydrolase_dom"/>
</dbReference>
<evidence type="ECO:0000256" key="1">
    <source>
        <dbReference type="ARBA" id="ARBA00001946"/>
    </source>
</evidence>
<evidence type="ECO:0000256" key="10">
    <source>
        <dbReference type="ARBA" id="ARBA00030308"/>
    </source>
</evidence>
<feature type="binding site" evidence="13">
    <location>
        <position position="276"/>
    </location>
    <ligand>
        <name>Mg(2+)</name>
        <dbReference type="ChEBI" id="CHEBI:18420"/>
        <label>1</label>
    </ligand>
</feature>
<dbReference type="PROSITE" id="PS00893">
    <property type="entry name" value="NUDIX_BOX"/>
    <property type="match status" value="1"/>
</dbReference>
<sequence>MTDLFLTGCLRHAPLLETLLGRVAPEGQPAQLPDHALHWTADLSTPVVIADKGQAVPGVLLRVSEEELARLDYFQGAFGLHLAELQVEAERGVIEAQVFLSGPGAEPGPALEFDAWQAEWGAFMTRVAVEAMGWYGRLGPEGLRSRLRGIRLRAAARTAISAHPDRAGHDVTQDVNMIEHRFAYADYFGMEEALLQFRRYDGSMSAPMARSCLATGRASVILPYDPVRDSVLLIEQFRAPLYLGGDPAPWLWEPIAGMIDPGETPEQAALREAEEEAGVILSRLETVGAAYSSSGSSMEYCHLFVGLADLGGAGGVGGLASEGEDIRSAVISFDDLMEGIDRHLYRDMPLLVAGHWLARHRDRLRAES</sequence>
<dbReference type="InterPro" id="IPR020476">
    <property type="entry name" value="Nudix_hydrolase"/>
</dbReference>
<comment type="function">
    <text evidence="8">Acts on ADP-mannose and ADP-glucose as well as ADP-ribose. Prevents glycogen biosynthesis. The reaction catalyzed by this enzyme is a limiting step of the gluconeogenic process.</text>
</comment>
<dbReference type="SUPFAM" id="SSF110857">
    <property type="entry name" value="Gamma-glutamyl cyclotransferase-like"/>
    <property type="match status" value="1"/>
</dbReference>
<evidence type="ECO:0000256" key="3">
    <source>
        <dbReference type="ARBA" id="ARBA00012453"/>
    </source>
</evidence>
<dbReference type="Gene3D" id="3.10.490.10">
    <property type="entry name" value="Gamma-glutamyl cyclotransferase-like"/>
    <property type="match status" value="1"/>
</dbReference>
<feature type="binding site" evidence="13">
    <location>
        <position position="324"/>
    </location>
    <ligand>
        <name>Mg(2+)</name>
        <dbReference type="ChEBI" id="CHEBI:18420"/>
        <label>1</label>
    </ligand>
</feature>
<dbReference type="GO" id="GO:0046872">
    <property type="term" value="F:metal ion binding"/>
    <property type="evidence" value="ECO:0007669"/>
    <property type="project" value="UniProtKB-KW"/>
</dbReference>
<comment type="cofactor">
    <cofactor evidence="1 13">
        <name>Mg(2+)</name>
        <dbReference type="ChEBI" id="CHEBI:18420"/>
    </cofactor>
</comment>
<dbReference type="NCBIfam" id="TIGR00052">
    <property type="entry name" value="nudix-type nucleoside diphosphatase, YffH/AdpP family"/>
    <property type="match status" value="1"/>
</dbReference>
<gene>
    <name evidence="17" type="primary">trgB</name>
    <name evidence="17" type="ORF">GCM10010961_29210</name>
</gene>
<reference evidence="17" key="2">
    <citation type="submission" date="2020-09" db="EMBL/GenBank/DDBJ databases">
        <authorList>
            <person name="Sun Q."/>
            <person name="Zhou Y."/>
        </authorList>
    </citation>
    <scope>NUCLEOTIDE SEQUENCE</scope>
    <source>
        <strain evidence="17">CGMCC 1.7081</strain>
    </source>
</reference>
<keyword evidence="7 13" id="KW-0460">Magnesium</keyword>
<evidence type="ECO:0000313" key="17">
    <source>
        <dbReference type="EMBL" id="GHG95471.1"/>
    </source>
</evidence>
<dbReference type="Proteomes" id="UP000611500">
    <property type="component" value="Unassembled WGS sequence"/>
</dbReference>
<dbReference type="EC" id="3.6.1.13" evidence="3"/>
<protein>
    <recommendedName>
        <fullName evidence="4">ADP-ribose pyrophosphatase</fullName>
        <ecNumber evidence="3">3.6.1.13</ecNumber>
    </recommendedName>
    <alternativeName>
        <fullName evidence="9">ADP-ribose diphosphatase</fullName>
    </alternativeName>
    <alternativeName>
        <fullName evidence="11">ADP-ribose phosphohydrolase</fullName>
    </alternativeName>
    <alternativeName>
        <fullName evidence="10">Adenosine diphosphoribose pyrophosphatase</fullName>
    </alternativeName>
</protein>
<dbReference type="Pfam" id="PF06094">
    <property type="entry name" value="GGACT"/>
    <property type="match status" value="1"/>
</dbReference>
<dbReference type="InterPro" id="IPR013024">
    <property type="entry name" value="GGCT-like"/>
</dbReference>
<evidence type="ECO:0000256" key="13">
    <source>
        <dbReference type="PIRSR" id="PIRSR604385-2"/>
    </source>
</evidence>
<feature type="short sequence motif" description="Nudix box" evidence="14">
    <location>
        <begin position="257"/>
        <end position="279"/>
    </location>
</feature>
<name>A0A8J3HAH3_9RHOB</name>
<proteinExistence type="inferred from homology"/>
<comment type="similarity">
    <text evidence="2">Belongs to the Nudix hydrolase family. NudF subfamily.</text>
</comment>
<evidence type="ECO:0000256" key="2">
    <source>
        <dbReference type="ARBA" id="ARBA00007482"/>
    </source>
</evidence>
<dbReference type="CDD" id="cd06661">
    <property type="entry name" value="GGCT_like"/>
    <property type="match status" value="1"/>
</dbReference>
<evidence type="ECO:0000256" key="14">
    <source>
        <dbReference type="PIRSR" id="PIRSR604385-3"/>
    </source>
</evidence>
<dbReference type="InterPro" id="IPR020084">
    <property type="entry name" value="NUDIX_hydrolase_CS"/>
</dbReference>
<dbReference type="InterPro" id="IPR009288">
    <property type="entry name" value="AIG2-like_dom"/>
</dbReference>
<dbReference type="GO" id="GO:0019693">
    <property type="term" value="P:ribose phosphate metabolic process"/>
    <property type="evidence" value="ECO:0007669"/>
    <property type="project" value="TreeGrafter"/>
</dbReference>
<keyword evidence="6 15" id="KW-0378">Hydrolase</keyword>
<dbReference type="PROSITE" id="PS51462">
    <property type="entry name" value="NUDIX"/>
    <property type="match status" value="1"/>
</dbReference>
<evidence type="ECO:0000256" key="7">
    <source>
        <dbReference type="ARBA" id="ARBA00022842"/>
    </source>
</evidence>
<dbReference type="Gene3D" id="3.90.79.10">
    <property type="entry name" value="Nucleoside Triphosphate Pyrophosphohydrolase"/>
    <property type="match status" value="1"/>
</dbReference>
<comment type="catalytic activity">
    <reaction evidence="12">
        <text>ADP-D-ribose + H2O = D-ribose 5-phosphate + AMP + 2 H(+)</text>
        <dbReference type="Rhea" id="RHEA:10412"/>
        <dbReference type="ChEBI" id="CHEBI:15377"/>
        <dbReference type="ChEBI" id="CHEBI:15378"/>
        <dbReference type="ChEBI" id="CHEBI:57967"/>
        <dbReference type="ChEBI" id="CHEBI:78346"/>
        <dbReference type="ChEBI" id="CHEBI:456215"/>
        <dbReference type="EC" id="3.6.1.13"/>
    </reaction>
</comment>
<evidence type="ECO:0000256" key="5">
    <source>
        <dbReference type="ARBA" id="ARBA00022723"/>
    </source>
</evidence>
<evidence type="ECO:0000256" key="6">
    <source>
        <dbReference type="ARBA" id="ARBA00022801"/>
    </source>
</evidence>
<feature type="binding site" evidence="13">
    <location>
        <position position="256"/>
    </location>
    <ligand>
        <name>Mg(2+)</name>
        <dbReference type="ChEBI" id="CHEBI:18420"/>
        <label>1</label>
    </ligand>
</feature>
<keyword evidence="18" id="KW-1185">Reference proteome</keyword>
<evidence type="ECO:0000256" key="8">
    <source>
        <dbReference type="ARBA" id="ARBA00025164"/>
    </source>
</evidence>
<evidence type="ECO:0000313" key="18">
    <source>
        <dbReference type="Proteomes" id="UP000611500"/>
    </source>
</evidence>
<feature type="binding site" evidence="13">
    <location>
        <position position="272"/>
    </location>
    <ligand>
        <name>Mg(2+)</name>
        <dbReference type="ChEBI" id="CHEBI:18420"/>
        <label>1</label>
    </ligand>
</feature>
<dbReference type="PANTHER" id="PTHR11839:SF5">
    <property type="entry name" value="ADP-RIBOSE PYROPHOSPHATASE"/>
    <property type="match status" value="1"/>
</dbReference>
<dbReference type="PRINTS" id="PR00502">
    <property type="entry name" value="NUDIXFAMILY"/>
</dbReference>
<keyword evidence="5 13" id="KW-0479">Metal-binding</keyword>
<dbReference type="GO" id="GO:0006753">
    <property type="term" value="P:nucleoside phosphate metabolic process"/>
    <property type="evidence" value="ECO:0007669"/>
    <property type="project" value="TreeGrafter"/>
</dbReference>
<dbReference type="AlphaFoldDB" id="A0A8J3HAH3"/>
<evidence type="ECO:0000259" key="16">
    <source>
        <dbReference type="PROSITE" id="PS51462"/>
    </source>
</evidence>
<organism evidence="17 18">
    <name type="scientific">Pseudodonghicola xiamenensis</name>
    <dbReference type="NCBI Taxonomy" id="337702"/>
    <lineage>
        <taxon>Bacteria</taxon>
        <taxon>Pseudomonadati</taxon>
        <taxon>Pseudomonadota</taxon>
        <taxon>Alphaproteobacteria</taxon>
        <taxon>Rhodobacterales</taxon>
        <taxon>Paracoccaceae</taxon>
        <taxon>Pseudodonghicola</taxon>
    </lineage>
</organism>
<dbReference type="RefSeq" id="WP_028094153.1">
    <property type="nucleotide sequence ID" value="NZ_BNAP01000014.1"/>
</dbReference>
<feature type="domain" description="Nudix hydrolase" evidence="16">
    <location>
        <begin position="214"/>
        <end position="353"/>
    </location>
</feature>